<name>A0A9W8UBJ7_9HYPO</name>
<evidence type="ECO:0000313" key="2">
    <source>
        <dbReference type="EMBL" id="KAJ4015436.1"/>
    </source>
</evidence>
<gene>
    <name evidence="2" type="ORF">NW766_005779</name>
</gene>
<proteinExistence type="predicted"/>
<accession>A0A9W8UBJ7</accession>
<dbReference type="EMBL" id="JAPDHF010000007">
    <property type="protein sequence ID" value="KAJ4015436.1"/>
    <property type="molecule type" value="Genomic_DNA"/>
</dbReference>
<feature type="region of interest" description="Disordered" evidence="1">
    <location>
        <begin position="1"/>
        <end position="22"/>
    </location>
</feature>
<comment type="caution">
    <text evidence="2">The sequence shown here is derived from an EMBL/GenBank/DDBJ whole genome shotgun (WGS) entry which is preliminary data.</text>
</comment>
<protein>
    <submittedName>
        <fullName evidence="2">Uncharacterized protein</fullName>
    </submittedName>
</protein>
<feature type="compositionally biased region" description="Low complexity" evidence="1">
    <location>
        <begin position="1"/>
        <end position="15"/>
    </location>
</feature>
<sequence length="532" mass="60123">MSDLPTTTTGSTPPSADFNPRDREKRERFIRDTFSHKRQWFPDKWKRVRAGAQNQVALRLHTLGLSWTGSSAFDYSVDFLAWLEYVRLLMLEGSGLRWPWDPDEIEIWELEEGISERYKTWLVDHGHQAGTPQNPKGRGDLGPSKLLDMQAASSQPSRKPTKAPDQTQGGLSTSRGPQPPKLSRSQKRPSATSREPQPDKRSQNQGGSRAIFPESSKPVSNRHTTSSMAHQWSSSQPTTRVLVCKSSSADSGKWKVLEEEFGRRFDTTLTKLRDDGFIGGEPTIRWGVMLPLRQPYRPAPKLKRPPPRLPDRNFRQHIWDALEILHRSKPYLGPFEVALTPWVDFLDLLFGERGTMFASIGGLIPRDVAIAWTKGRNGVPNSLVVGPNPILAHDPDSPTMRDGVHKVWRQVIQWLRLAQAGRPLRFSDFLRCFGTLKIGEDKSTVELMDDLFDACEAASRSPFAAHARIAQAKKENFIRWTPEIHAYLKVPSSHAGILLRKWVFQLGEVSANERATAVFDLWGQHSPTEALL</sequence>
<keyword evidence="3" id="KW-1185">Reference proteome</keyword>
<evidence type="ECO:0000256" key="1">
    <source>
        <dbReference type="SAM" id="MobiDB-lite"/>
    </source>
</evidence>
<organism evidence="2 3">
    <name type="scientific">Fusarium irregulare</name>
    <dbReference type="NCBI Taxonomy" id="2494466"/>
    <lineage>
        <taxon>Eukaryota</taxon>
        <taxon>Fungi</taxon>
        <taxon>Dikarya</taxon>
        <taxon>Ascomycota</taxon>
        <taxon>Pezizomycotina</taxon>
        <taxon>Sordariomycetes</taxon>
        <taxon>Hypocreomycetidae</taxon>
        <taxon>Hypocreales</taxon>
        <taxon>Nectriaceae</taxon>
        <taxon>Fusarium</taxon>
        <taxon>Fusarium incarnatum-equiseti species complex</taxon>
    </lineage>
</organism>
<dbReference type="OrthoDB" id="5088395at2759"/>
<reference evidence="2" key="1">
    <citation type="submission" date="2022-10" db="EMBL/GenBank/DDBJ databases">
        <title>Fusarium specimens isolated from Avocado Roots.</title>
        <authorList>
            <person name="Stajich J."/>
            <person name="Roper C."/>
            <person name="Heimlech-Rivalta G."/>
        </authorList>
    </citation>
    <scope>NUCLEOTIDE SEQUENCE</scope>
    <source>
        <strain evidence="2">CF00143</strain>
    </source>
</reference>
<evidence type="ECO:0000313" key="3">
    <source>
        <dbReference type="Proteomes" id="UP001152130"/>
    </source>
</evidence>
<feature type="compositionally biased region" description="Polar residues" evidence="1">
    <location>
        <begin position="217"/>
        <end position="239"/>
    </location>
</feature>
<feature type="compositionally biased region" description="Polar residues" evidence="1">
    <location>
        <begin position="151"/>
        <end position="176"/>
    </location>
</feature>
<dbReference type="AlphaFoldDB" id="A0A9W8UBJ7"/>
<dbReference type="Proteomes" id="UP001152130">
    <property type="component" value="Unassembled WGS sequence"/>
</dbReference>
<feature type="region of interest" description="Disordered" evidence="1">
    <location>
        <begin position="126"/>
        <end position="239"/>
    </location>
</feature>